<protein>
    <recommendedName>
        <fullName evidence="3">Type I-D CRISPR-associated protein Cas7/Csc2</fullName>
    </recommendedName>
</protein>
<gene>
    <name evidence="1" type="ORF">FFODKBPE_00239</name>
</gene>
<evidence type="ECO:0008006" key="3">
    <source>
        <dbReference type="Google" id="ProtNLM"/>
    </source>
</evidence>
<accession>A0A811T8D1</accession>
<name>A0A811T8D1_9EURY</name>
<evidence type="ECO:0000313" key="2">
    <source>
        <dbReference type="Proteomes" id="UP000603056"/>
    </source>
</evidence>
<proteinExistence type="predicted"/>
<sequence>MIKTDGLRSISVTYVTELLNEAPLNMNKTDGTQGRHKDAEVFEAKSDSRHLIRKLKRSGPAIKSHHSNALRDYFNISIGECSHESPCGKCWACWLHGMMIPGSSNIYTGITASDALSVEDKEIALTGMDENMLRARMGEGSSPQPFGYERLRAGTHITGSMAINTGYRPSQEKTGDRWVQFIKEVSADNLRALFWYGVYCALTNEGYAQTAKTGQHNTRMRPTQLIAIETFKTPFPSCTRVDYSSTSVEDVISNHVSYANYITSDIGFDKQDVDGWSVLSKNGEERGRIKVMSGDDAYKFLIDQAEKIHTVPQAP</sequence>
<organism evidence="1 2">
    <name type="scientific">Candidatus Argoarchaeum ethanivorans</name>
    <dbReference type="NCBI Taxonomy" id="2608793"/>
    <lineage>
        <taxon>Archaea</taxon>
        <taxon>Methanobacteriati</taxon>
        <taxon>Methanobacteriota</taxon>
        <taxon>Stenosarchaea group</taxon>
        <taxon>Methanomicrobia</taxon>
        <taxon>Methanosarcinales</taxon>
        <taxon>Methanosarcinales incertae sedis</taxon>
        <taxon>GOM Arc I cluster</taxon>
        <taxon>Candidatus Argoarchaeum</taxon>
    </lineage>
</organism>
<dbReference type="Proteomes" id="UP000603056">
    <property type="component" value="Unassembled WGS sequence"/>
</dbReference>
<evidence type="ECO:0000313" key="1">
    <source>
        <dbReference type="EMBL" id="CAD6491902.1"/>
    </source>
</evidence>
<dbReference type="AlphaFoldDB" id="A0A811T8D1"/>
<comment type="caution">
    <text evidence="1">The sequence shown here is derived from an EMBL/GenBank/DDBJ whole genome shotgun (WGS) entry which is preliminary data.</text>
</comment>
<dbReference type="EMBL" id="CAJHIP010000005">
    <property type="protein sequence ID" value="CAD6491902.1"/>
    <property type="molecule type" value="Genomic_DNA"/>
</dbReference>
<reference evidence="1" key="1">
    <citation type="submission" date="2020-10" db="EMBL/GenBank/DDBJ databases">
        <authorList>
            <person name="Hahn C.J."/>
            <person name="Laso-Perez R."/>
            <person name="Vulcano F."/>
            <person name="Vaziourakis K.-M."/>
            <person name="Stokke R."/>
            <person name="Steen I.H."/>
            <person name="Teske A."/>
            <person name="Boetius A."/>
            <person name="Liebeke M."/>
            <person name="Amann R."/>
            <person name="Knittel K."/>
        </authorList>
    </citation>
    <scope>NUCLEOTIDE SEQUENCE</scope>
    <source>
        <strain evidence="1">Gfbio:e3339647-f889-4370-9287-4fb5cb688e4c:AG394J04_GoMArc1</strain>
    </source>
</reference>